<evidence type="ECO:0000256" key="8">
    <source>
        <dbReference type="ARBA" id="ARBA00023125"/>
    </source>
</evidence>
<sequence length="295" mass="34545">MQDQINDYLHYLLVERGLSNNSIKSYQQDLKQFMVYLKDNHYEEFSSIDQYTILSYLEFEKNSGKARNSVIRLVSTLRKFFQYLKRFNKIKENPMNRIDTPKKGSHLPAVLNDNELSKLMSIPDFNNKYGIRDRTILETLYATGLRVSELVNLKLADLHLEMNLIQTIGKGDKERIVPIDDVAINWLNKYLNQVRPVLLKNRTSKYVFLNAHGSKISRQSVWKKIKGYVVIADIHKDVTPHTLRHTFATHLLENGADLRTVQELLGHSDISTTQIYTHVSQEHLRQEYQKYHPRA</sequence>
<name>A0A5C4TL68_FRUSA</name>
<dbReference type="GO" id="GO:0051301">
    <property type="term" value="P:cell division"/>
    <property type="evidence" value="ECO:0007669"/>
    <property type="project" value="UniProtKB-KW"/>
</dbReference>
<evidence type="ECO:0000256" key="6">
    <source>
        <dbReference type="ARBA" id="ARBA00022829"/>
    </source>
</evidence>
<comment type="function">
    <text evidence="11">Site-specific tyrosine recombinase, which acts by catalyzing the cutting and rejoining of the recombining DNA molecules. The XerC-XerD complex is essential to convert dimers of the bacterial chromosome into monomers to permit their segregation at cell division. It also contributes to the segregational stability of plasmids.</text>
</comment>
<keyword evidence="10 11" id="KW-0131">Cell cycle</keyword>
<accession>A0A5C4TL68</accession>
<feature type="domain" description="Core-binding (CB)" evidence="13">
    <location>
        <begin position="1"/>
        <end position="85"/>
    </location>
</feature>
<dbReference type="NCBIfam" id="NF001399">
    <property type="entry name" value="PRK00283.1"/>
    <property type="match status" value="1"/>
</dbReference>
<evidence type="ECO:0000256" key="10">
    <source>
        <dbReference type="ARBA" id="ARBA00023306"/>
    </source>
</evidence>
<comment type="similarity">
    <text evidence="2 11">Belongs to the 'phage' integrase family. XerD subfamily.</text>
</comment>
<dbReference type="InterPro" id="IPR011932">
    <property type="entry name" value="Recomb_XerD"/>
</dbReference>
<dbReference type="Gene3D" id="1.10.150.130">
    <property type="match status" value="1"/>
</dbReference>
<dbReference type="GO" id="GO:0007059">
    <property type="term" value="P:chromosome segregation"/>
    <property type="evidence" value="ECO:0007669"/>
    <property type="project" value="UniProtKB-UniRule"/>
</dbReference>
<feature type="active site" description="O-(3'-phospho-DNA)-tyrosine intermediate" evidence="11">
    <location>
        <position position="276"/>
    </location>
</feature>
<dbReference type="PANTHER" id="PTHR30349:SF81">
    <property type="entry name" value="TYROSINE RECOMBINASE XERC"/>
    <property type="match status" value="1"/>
</dbReference>
<dbReference type="PROSITE" id="PS51900">
    <property type="entry name" value="CB"/>
    <property type="match status" value="1"/>
</dbReference>
<proteinExistence type="inferred from homology"/>
<evidence type="ECO:0000256" key="1">
    <source>
        <dbReference type="ARBA" id="ARBA00004496"/>
    </source>
</evidence>
<keyword evidence="9 11" id="KW-0233">DNA recombination</keyword>
<evidence type="ECO:0000256" key="9">
    <source>
        <dbReference type="ARBA" id="ARBA00023172"/>
    </source>
</evidence>
<dbReference type="Pfam" id="PF00589">
    <property type="entry name" value="Phage_integrase"/>
    <property type="match status" value="1"/>
</dbReference>
<dbReference type="GO" id="GO:0006313">
    <property type="term" value="P:DNA transposition"/>
    <property type="evidence" value="ECO:0007669"/>
    <property type="project" value="UniProtKB-UniRule"/>
</dbReference>
<dbReference type="GO" id="GO:0009037">
    <property type="term" value="F:tyrosine-based site-specific recombinase activity"/>
    <property type="evidence" value="ECO:0007669"/>
    <property type="project" value="UniProtKB-UniRule"/>
</dbReference>
<reference evidence="14 15" key="1">
    <citation type="submission" date="2018-05" db="EMBL/GenBank/DDBJ databases">
        <title>Lactobacillus sanfranciscensis Ah4 draft denome sequence.</title>
        <authorList>
            <person name="Zhang G."/>
        </authorList>
    </citation>
    <scope>NUCLEOTIDE SEQUENCE [LARGE SCALE GENOMIC DNA]</scope>
    <source>
        <strain evidence="14 15">Ah4</strain>
    </source>
</reference>
<keyword evidence="6 11" id="KW-0159">Chromosome partition</keyword>
<gene>
    <name evidence="11 14" type="primary">xerD</name>
    <name evidence="14" type="ORF">DID87_01865</name>
</gene>
<evidence type="ECO:0000256" key="4">
    <source>
        <dbReference type="ARBA" id="ARBA00022490"/>
    </source>
</evidence>
<dbReference type="Gene3D" id="1.10.443.10">
    <property type="entry name" value="Intergrase catalytic core"/>
    <property type="match status" value="1"/>
</dbReference>
<evidence type="ECO:0000256" key="2">
    <source>
        <dbReference type="ARBA" id="ARBA00010450"/>
    </source>
</evidence>
<dbReference type="RefSeq" id="WP_014082036.1">
    <property type="nucleotide sequence ID" value="NZ_BAAAXT010000001.1"/>
</dbReference>
<feature type="domain" description="Tyr recombinase" evidence="12">
    <location>
        <begin position="106"/>
        <end position="289"/>
    </location>
</feature>
<evidence type="ECO:0000313" key="15">
    <source>
        <dbReference type="Proteomes" id="UP000313312"/>
    </source>
</evidence>
<dbReference type="NCBIfam" id="TIGR02225">
    <property type="entry name" value="recomb_XerD"/>
    <property type="match status" value="1"/>
</dbReference>
<keyword evidence="5 11" id="KW-0132">Cell division</keyword>
<dbReference type="InterPro" id="IPR004107">
    <property type="entry name" value="Integrase_SAM-like_N"/>
</dbReference>
<protein>
    <recommendedName>
        <fullName evidence="3 11">Tyrosine recombinase XerD</fullName>
    </recommendedName>
</protein>
<feature type="active site" evidence="11">
    <location>
        <position position="244"/>
    </location>
</feature>
<dbReference type="AlphaFoldDB" id="A0A5C4TL68"/>
<dbReference type="PANTHER" id="PTHR30349">
    <property type="entry name" value="PHAGE INTEGRASE-RELATED"/>
    <property type="match status" value="1"/>
</dbReference>
<dbReference type="HAMAP" id="MF_01807">
    <property type="entry name" value="Recomb_XerD"/>
    <property type="match status" value="1"/>
</dbReference>
<dbReference type="Proteomes" id="UP000313312">
    <property type="component" value="Unassembled WGS sequence"/>
</dbReference>
<evidence type="ECO:0000259" key="13">
    <source>
        <dbReference type="PROSITE" id="PS51900"/>
    </source>
</evidence>
<comment type="caution">
    <text evidence="14">The sequence shown here is derived from an EMBL/GenBank/DDBJ whole genome shotgun (WGS) entry which is preliminary data.</text>
</comment>
<keyword evidence="4 11" id="KW-0963">Cytoplasm</keyword>
<feature type="active site" evidence="11">
    <location>
        <position position="267"/>
    </location>
</feature>
<dbReference type="GO" id="GO:0003677">
    <property type="term" value="F:DNA binding"/>
    <property type="evidence" value="ECO:0007669"/>
    <property type="project" value="UniProtKB-UniRule"/>
</dbReference>
<evidence type="ECO:0000256" key="7">
    <source>
        <dbReference type="ARBA" id="ARBA00022908"/>
    </source>
</evidence>
<comment type="subcellular location">
    <subcellularLocation>
        <location evidence="1 11">Cytoplasm</location>
    </subcellularLocation>
</comment>
<evidence type="ECO:0000259" key="12">
    <source>
        <dbReference type="PROSITE" id="PS51898"/>
    </source>
</evidence>
<dbReference type="CDD" id="cd00798">
    <property type="entry name" value="INT_XerDC_C"/>
    <property type="match status" value="1"/>
</dbReference>
<keyword evidence="7 11" id="KW-0229">DNA integration</keyword>
<evidence type="ECO:0000313" key="14">
    <source>
        <dbReference type="EMBL" id="TNK90872.1"/>
    </source>
</evidence>
<dbReference type="PROSITE" id="PS51898">
    <property type="entry name" value="TYR_RECOMBINASE"/>
    <property type="match status" value="1"/>
</dbReference>
<dbReference type="Pfam" id="PF02899">
    <property type="entry name" value="Phage_int_SAM_1"/>
    <property type="match status" value="1"/>
</dbReference>
<organism evidence="14 15">
    <name type="scientific">Fructilactobacillus sanfranciscensis</name>
    <name type="common">Lactobacillus sanfranciscensis</name>
    <dbReference type="NCBI Taxonomy" id="1625"/>
    <lineage>
        <taxon>Bacteria</taxon>
        <taxon>Bacillati</taxon>
        <taxon>Bacillota</taxon>
        <taxon>Bacilli</taxon>
        <taxon>Lactobacillales</taxon>
        <taxon>Lactobacillaceae</taxon>
        <taxon>Fructilactobacillus</taxon>
    </lineage>
</organism>
<feature type="active site" evidence="11">
    <location>
        <position position="241"/>
    </location>
</feature>
<dbReference type="SUPFAM" id="SSF56349">
    <property type="entry name" value="DNA breaking-rejoining enzymes"/>
    <property type="match status" value="1"/>
</dbReference>
<dbReference type="EMBL" id="QFCR01000003">
    <property type="protein sequence ID" value="TNK90872.1"/>
    <property type="molecule type" value="Genomic_DNA"/>
</dbReference>
<dbReference type="HAMAP" id="MF_01808">
    <property type="entry name" value="Recomb_XerC_XerD"/>
    <property type="match status" value="1"/>
</dbReference>
<dbReference type="InterPro" id="IPR044068">
    <property type="entry name" value="CB"/>
</dbReference>
<keyword evidence="8 11" id="KW-0238">DNA-binding</keyword>
<feature type="active site" evidence="11">
    <location>
        <position position="146"/>
    </location>
</feature>
<evidence type="ECO:0000256" key="11">
    <source>
        <dbReference type="HAMAP-Rule" id="MF_01807"/>
    </source>
</evidence>
<dbReference type="NCBIfam" id="NF040815">
    <property type="entry name" value="recomb_XerA_Arch"/>
    <property type="match status" value="1"/>
</dbReference>
<dbReference type="InterPro" id="IPR002104">
    <property type="entry name" value="Integrase_catalytic"/>
</dbReference>
<feature type="active site" evidence="11">
    <location>
        <position position="170"/>
    </location>
</feature>
<evidence type="ECO:0000256" key="3">
    <source>
        <dbReference type="ARBA" id="ARBA00015810"/>
    </source>
</evidence>
<dbReference type="InterPro" id="IPR023009">
    <property type="entry name" value="Tyrosine_recombinase_XerC/XerD"/>
</dbReference>
<dbReference type="InterPro" id="IPR013762">
    <property type="entry name" value="Integrase-like_cat_sf"/>
</dbReference>
<dbReference type="OMA" id="FWYLIKR"/>
<dbReference type="InterPro" id="IPR011010">
    <property type="entry name" value="DNA_brk_join_enz"/>
</dbReference>
<comment type="subunit">
    <text evidence="11">Forms a cyclic heterotetrameric complex composed of two molecules of XerC and two molecules of XerD.</text>
</comment>
<dbReference type="GO" id="GO:0005737">
    <property type="term" value="C:cytoplasm"/>
    <property type="evidence" value="ECO:0007669"/>
    <property type="project" value="UniProtKB-SubCell"/>
</dbReference>
<evidence type="ECO:0000256" key="5">
    <source>
        <dbReference type="ARBA" id="ARBA00022618"/>
    </source>
</evidence>
<dbReference type="InterPro" id="IPR010998">
    <property type="entry name" value="Integrase_recombinase_N"/>
</dbReference>
<dbReference type="InterPro" id="IPR050090">
    <property type="entry name" value="Tyrosine_recombinase_XerCD"/>
</dbReference>